<comment type="catalytic activity">
    <reaction evidence="2">
        <text>3',5'-cyclic CMP + H2O = CMP + H(+)</text>
        <dbReference type="Rhea" id="RHEA:72675"/>
        <dbReference type="ChEBI" id="CHEBI:15377"/>
        <dbReference type="ChEBI" id="CHEBI:15378"/>
        <dbReference type="ChEBI" id="CHEBI:58003"/>
        <dbReference type="ChEBI" id="CHEBI:60377"/>
    </reaction>
    <physiologicalReaction direction="left-to-right" evidence="2">
        <dbReference type="Rhea" id="RHEA:72676"/>
    </physiologicalReaction>
</comment>
<dbReference type="Proteomes" id="UP001597497">
    <property type="component" value="Unassembled WGS sequence"/>
</dbReference>
<organism evidence="7 8">
    <name type="scientific">Marinicrinis sediminis</name>
    <dbReference type="NCBI Taxonomy" id="1652465"/>
    <lineage>
        <taxon>Bacteria</taxon>
        <taxon>Bacillati</taxon>
        <taxon>Bacillota</taxon>
        <taxon>Bacilli</taxon>
        <taxon>Bacillales</taxon>
        <taxon>Paenibacillaceae</taxon>
    </lineage>
</organism>
<dbReference type="SUPFAM" id="SSF56281">
    <property type="entry name" value="Metallo-hydrolase/oxidoreductase"/>
    <property type="match status" value="1"/>
</dbReference>
<protein>
    <recommendedName>
        <fullName evidence="5">UPF0173 metal-dependent hydrolase ACFSUC_17115</fullName>
    </recommendedName>
</protein>
<proteinExistence type="inferred from homology"/>
<gene>
    <name evidence="7" type="ORF">ACFSUC_17115</name>
</gene>
<accession>A0ABW5REB9</accession>
<sequence length="241" mass="26394">MEIWYHGHSCIQLIDGEHALIIDPFISGNELAVTKPEDVQVDAVLLTHAHMDHILDAVPIAKANQAPIVATFELANYMSWKGADTKPMNIGGSMDLGFATVQMVQAFHSSAIVDEETQQIIYAGMPGGFIVHWNGKTIYHAGDTALFSDMKLIGEQNEIDVAFIPIGDVFTMGPDEAVIAAEWIGAKKVIPIHYNTFPPIQQDPHHFAERIREVALTGTDSSTISHKMTSHVLAPGDRLEC</sequence>
<dbReference type="InterPro" id="IPR022877">
    <property type="entry name" value="UPF0173"/>
</dbReference>
<dbReference type="InterPro" id="IPR050114">
    <property type="entry name" value="UPF0173_UPF0282_UlaG_hydrolase"/>
</dbReference>
<reference evidence="8" key="1">
    <citation type="journal article" date="2019" name="Int. J. Syst. Evol. Microbiol.">
        <title>The Global Catalogue of Microorganisms (GCM) 10K type strain sequencing project: providing services to taxonomists for standard genome sequencing and annotation.</title>
        <authorList>
            <consortium name="The Broad Institute Genomics Platform"/>
            <consortium name="The Broad Institute Genome Sequencing Center for Infectious Disease"/>
            <person name="Wu L."/>
            <person name="Ma J."/>
        </authorList>
    </citation>
    <scope>NUCLEOTIDE SEQUENCE [LARGE SCALE GENOMIC DNA]</scope>
    <source>
        <strain evidence="8">KCTC 33676</strain>
    </source>
</reference>
<comment type="similarity">
    <text evidence="5">Belongs to the UPF0173 family.</text>
</comment>
<evidence type="ECO:0000313" key="8">
    <source>
        <dbReference type="Proteomes" id="UP001597497"/>
    </source>
</evidence>
<dbReference type="EMBL" id="JBHUMM010000043">
    <property type="protein sequence ID" value="MFD2673297.1"/>
    <property type="molecule type" value="Genomic_DNA"/>
</dbReference>
<evidence type="ECO:0000256" key="3">
    <source>
        <dbReference type="ARBA" id="ARBA00034301"/>
    </source>
</evidence>
<evidence type="ECO:0000256" key="2">
    <source>
        <dbReference type="ARBA" id="ARBA00034221"/>
    </source>
</evidence>
<dbReference type="HAMAP" id="MF_00457">
    <property type="entry name" value="UPF0173"/>
    <property type="match status" value="1"/>
</dbReference>
<comment type="caution">
    <text evidence="7">The sequence shown here is derived from an EMBL/GenBank/DDBJ whole genome shotgun (WGS) entry which is preliminary data.</text>
</comment>
<dbReference type="Pfam" id="PF12706">
    <property type="entry name" value="Lactamase_B_2"/>
    <property type="match status" value="1"/>
</dbReference>
<dbReference type="InterPro" id="IPR036866">
    <property type="entry name" value="RibonucZ/Hydroxyglut_hydro"/>
</dbReference>
<name>A0ABW5REB9_9BACL</name>
<evidence type="ECO:0000313" key="7">
    <source>
        <dbReference type="EMBL" id="MFD2673297.1"/>
    </source>
</evidence>
<dbReference type="PANTHER" id="PTHR43546:SF3">
    <property type="entry name" value="UPF0173 METAL-DEPENDENT HYDROLASE MJ1163"/>
    <property type="match status" value="1"/>
</dbReference>
<keyword evidence="1 5" id="KW-0378">Hydrolase</keyword>
<evidence type="ECO:0000256" key="4">
    <source>
        <dbReference type="ARBA" id="ARBA00048505"/>
    </source>
</evidence>
<dbReference type="Gene3D" id="3.60.15.10">
    <property type="entry name" value="Ribonuclease Z/Hydroxyacylglutathione hydrolase-like"/>
    <property type="match status" value="1"/>
</dbReference>
<comment type="function">
    <text evidence="3">Counteracts the endogenous Pycsar antiviral defense system. Phosphodiesterase that enables metal-dependent hydrolysis of host cyclic nucleotide Pycsar defense signals such as cCMP and cUMP.</text>
</comment>
<dbReference type="RefSeq" id="WP_379930860.1">
    <property type="nucleotide sequence ID" value="NZ_JBHUMM010000043.1"/>
</dbReference>
<feature type="domain" description="Metallo-beta-lactamase" evidence="6">
    <location>
        <begin position="7"/>
        <end position="193"/>
    </location>
</feature>
<dbReference type="PANTHER" id="PTHR43546">
    <property type="entry name" value="UPF0173 METAL-DEPENDENT HYDROLASE MJ1163-RELATED"/>
    <property type="match status" value="1"/>
</dbReference>
<dbReference type="SMART" id="SM00849">
    <property type="entry name" value="Lactamase_B"/>
    <property type="match status" value="1"/>
</dbReference>
<evidence type="ECO:0000259" key="6">
    <source>
        <dbReference type="SMART" id="SM00849"/>
    </source>
</evidence>
<evidence type="ECO:0000256" key="1">
    <source>
        <dbReference type="ARBA" id="ARBA00022801"/>
    </source>
</evidence>
<dbReference type="InterPro" id="IPR001279">
    <property type="entry name" value="Metallo-B-lactamas"/>
</dbReference>
<keyword evidence="8" id="KW-1185">Reference proteome</keyword>
<dbReference type="NCBIfam" id="NF001911">
    <property type="entry name" value="PRK00685.1"/>
    <property type="match status" value="1"/>
</dbReference>
<dbReference type="GO" id="GO:0016787">
    <property type="term" value="F:hydrolase activity"/>
    <property type="evidence" value="ECO:0007669"/>
    <property type="project" value="UniProtKB-KW"/>
</dbReference>
<comment type="catalytic activity">
    <reaction evidence="4">
        <text>3',5'-cyclic UMP + H2O = UMP + H(+)</text>
        <dbReference type="Rhea" id="RHEA:70575"/>
        <dbReference type="ChEBI" id="CHEBI:15377"/>
        <dbReference type="ChEBI" id="CHEBI:15378"/>
        <dbReference type="ChEBI" id="CHEBI:57865"/>
        <dbReference type="ChEBI" id="CHEBI:184387"/>
    </reaction>
    <physiologicalReaction direction="left-to-right" evidence="4">
        <dbReference type="Rhea" id="RHEA:70576"/>
    </physiologicalReaction>
</comment>
<evidence type="ECO:0000256" key="5">
    <source>
        <dbReference type="HAMAP-Rule" id="MF_00457"/>
    </source>
</evidence>